<dbReference type="Pfam" id="PF00156">
    <property type="entry name" value="Pribosyltran"/>
    <property type="match status" value="1"/>
</dbReference>
<dbReference type="Proteomes" id="UP000218083">
    <property type="component" value="Unassembled WGS sequence"/>
</dbReference>
<comment type="caution">
    <text evidence="2">The sequence shown here is derived from an EMBL/GenBank/DDBJ whole genome shotgun (WGS) entry which is preliminary data.</text>
</comment>
<organism evidence="2 3">
    <name type="scientific">Halorubrum salipaludis</name>
    <dbReference type="NCBI Taxonomy" id="2032630"/>
    <lineage>
        <taxon>Archaea</taxon>
        <taxon>Methanobacteriati</taxon>
        <taxon>Methanobacteriota</taxon>
        <taxon>Stenosarchaea group</taxon>
        <taxon>Halobacteria</taxon>
        <taxon>Halobacteriales</taxon>
        <taxon>Haloferacaceae</taxon>
        <taxon>Halorubrum</taxon>
    </lineage>
</organism>
<proteinExistence type="predicted"/>
<keyword evidence="2" id="KW-0328">Glycosyltransferase</keyword>
<dbReference type="RefSeq" id="WP_095636211.1">
    <property type="nucleotide sequence ID" value="NZ_NSKC01000002.1"/>
</dbReference>
<dbReference type="Gene3D" id="3.40.50.1000">
    <property type="entry name" value="HAD superfamily/HAD-like"/>
    <property type="match status" value="1"/>
</dbReference>
<feature type="domain" description="Phosphoribosyltransferase" evidence="1">
    <location>
        <begin position="13"/>
        <end position="133"/>
    </location>
</feature>
<reference evidence="2 3" key="1">
    <citation type="submission" date="2017-08" db="EMBL/GenBank/DDBJ databases">
        <title>The strain WRN001 was isolated from Binhai saline alkaline soil, Tianjin, China.</title>
        <authorList>
            <person name="Liu D."/>
            <person name="Zhang G."/>
        </authorList>
    </citation>
    <scope>NUCLEOTIDE SEQUENCE [LARGE SCALE GENOMIC DNA]</scope>
    <source>
        <strain evidence="2 3">WN019</strain>
    </source>
</reference>
<gene>
    <name evidence="2" type="ORF">CK500_05390</name>
</gene>
<dbReference type="OrthoDB" id="300820at2157"/>
<evidence type="ECO:0000259" key="1">
    <source>
        <dbReference type="Pfam" id="PF00156"/>
    </source>
</evidence>
<evidence type="ECO:0000313" key="2">
    <source>
        <dbReference type="EMBL" id="PAU84941.1"/>
    </source>
</evidence>
<keyword evidence="3" id="KW-1185">Reference proteome</keyword>
<dbReference type="Gene3D" id="3.40.50.2020">
    <property type="match status" value="1"/>
</dbReference>
<dbReference type="EMBL" id="NSKC01000002">
    <property type="protein sequence ID" value="PAU84941.1"/>
    <property type="molecule type" value="Genomic_DNA"/>
</dbReference>
<dbReference type="InterPro" id="IPR023214">
    <property type="entry name" value="HAD_sf"/>
</dbReference>
<dbReference type="GO" id="GO:0016757">
    <property type="term" value="F:glycosyltransferase activity"/>
    <property type="evidence" value="ECO:0007669"/>
    <property type="project" value="UniProtKB-KW"/>
</dbReference>
<dbReference type="InterPro" id="IPR029057">
    <property type="entry name" value="PRTase-like"/>
</dbReference>
<sequence length="328" mass="37772">MNYRSFDHLNRDIQNWQRELPSDLDLIVGVPRSGLLAGNLLALHLNLPLTTVEELEKRSILQSGRRLKQNEDFSSFKNILVVDDSVNTGKTIESVKTQIESLNLSMNIHYGAAYVSEQGKGYVDTYANVVRTPRVFEWNMMHHSGLSDWAIDLDGVLCRDPLPSENDDGERYREFISKVKPRVVPSKKIGLIVTCRLEKYRDITEEWLSNHGIEYEQLIMMDHPSMEARQAAGNHAEYKANVYDNTETRLFIESDENQAKKIARLTRKPVFCVNSNCMYRQEYLTRVGRETVDSVKTVRSNPQKYARMFADDPVDFCKKVAIRIFKSG</sequence>
<dbReference type="AlphaFoldDB" id="A0A2A2FHG2"/>
<protein>
    <submittedName>
        <fullName evidence="2">Orotate phosphoribosyltransferase</fullName>
    </submittedName>
</protein>
<dbReference type="SUPFAM" id="SSF53271">
    <property type="entry name" value="PRTase-like"/>
    <property type="match status" value="1"/>
</dbReference>
<dbReference type="InterPro" id="IPR000836">
    <property type="entry name" value="PRTase_dom"/>
</dbReference>
<name>A0A2A2FHG2_9EURY</name>
<accession>A0A2A2FHG2</accession>
<evidence type="ECO:0000313" key="3">
    <source>
        <dbReference type="Proteomes" id="UP000218083"/>
    </source>
</evidence>
<keyword evidence="2" id="KW-0808">Transferase</keyword>